<evidence type="ECO:0000313" key="2">
    <source>
        <dbReference type="Proteomes" id="UP001172386"/>
    </source>
</evidence>
<comment type="caution">
    <text evidence="1">The sequence shown here is derived from an EMBL/GenBank/DDBJ whole genome shotgun (WGS) entry which is preliminary data.</text>
</comment>
<name>A0ACC3A5S6_9EURO</name>
<dbReference type="Proteomes" id="UP001172386">
    <property type="component" value="Unassembled WGS sequence"/>
</dbReference>
<dbReference type="EMBL" id="JAPDRQ010000089">
    <property type="protein sequence ID" value="KAJ9655787.1"/>
    <property type="molecule type" value="Genomic_DNA"/>
</dbReference>
<accession>A0ACC3A5S6</accession>
<evidence type="ECO:0000313" key="1">
    <source>
        <dbReference type="EMBL" id="KAJ9655787.1"/>
    </source>
</evidence>
<keyword evidence="2" id="KW-1185">Reference proteome</keyword>
<protein>
    <submittedName>
        <fullName evidence="1">Uncharacterized protein</fullName>
    </submittedName>
</protein>
<gene>
    <name evidence="1" type="ORF">H2198_005407</name>
</gene>
<sequence length="179" mass="20334">MSALPTSSPPSEAPRAPRAHSTYIGAMSTINARSTTSNDGYTQSVVWKAFEFTERERFDRLRRKVARPDSVAKNSPFFPQTYKEYIDHRANILADQIKAQKRAIALKEEHSKARRKMKGEWETKAEVMPALGGRELAWCMAPLPHKGVWASAQHLNEYEDEEFCARVEGLLGEDLLKEI</sequence>
<reference evidence="1" key="1">
    <citation type="submission" date="2022-10" db="EMBL/GenBank/DDBJ databases">
        <title>Culturing micro-colonial fungi from biological soil crusts in the Mojave desert and describing Neophaeococcomyces mojavensis, and introducing the new genera and species Taxawa tesnikishii.</title>
        <authorList>
            <person name="Kurbessoian T."/>
            <person name="Stajich J.E."/>
        </authorList>
    </citation>
    <scope>NUCLEOTIDE SEQUENCE</scope>
    <source>
        <strain evidence="1">JES_112</strain>
    </source>
</reference>
<proteinExistence type="predicted"/>
<organism evidence="1 2">
    <name type="scientific">Neophaeococcomyces mojaviensis</name>
    <dbReference type="NCBI Taxonomy" id="3383035"/>
    <lineage>
        <taxon>Eukaryota</taxon>
        <taxon>Fungi</taxon>
        <taxon>Dikarya</taxon>
        <taxon>Ascomycota</taxon>
        <taxon>Pezizomycotina</taxon>
        <taxon>Eurotiomycetes</taxon>
        <taxon>Chaetothyriomycetidae</taxon>
        <taxon>Chaetothyriales</taxon>
        <taxon>Chaetothyriales incertae sedis</taxon>
        <taxon>Neophaeococcomyces</taxon>
    </lineage>
</organism>